<name>A0AAD1SPR4_PELCU</name>
<organism evidence="1 2">
    <name type="scientific">Pelobates cultripes</name>
    <name type="common">Western spadefoot toad</name>
    <dbReference type="NCBI Taxonomy" id="61616"/>
    <lineage>
        <taxon>Eukaryota</taxon>
        <taxon>Metazoa</taxon>
        <taxon>Chordata</taxon>
        <taxon>Craniata</taxon>
        <taxon>Vertebrata</taxon>
        <taxon>Euteleostomi</taxon>
        <taxon>Amphibia</taxon>
        <taxon>Batrachia</taxon>
        <taxon>Anura</taxon>
        <taxon>Pelobatoidea</taxon>
        <taxon>Pelobatidae</taxon>
        <taxon>Pelobates</taxon>
    </lineage>
</organism>
<keyword evidence="2" id="KW-1185">Reference proteome</keyword>
<gene>
    <name evidence="1" type="ORF">PECUL_23A021620</name>
</gene>
<reference evidence="1" key="1">
    <citation type="submission" date="2022-03" db="EMBL/GenBank/DDBJ databases">
        <authorList>
            <person name="Alioto T."/>
            <person name="Alioto T."/>
            <person name="Gomez Garrido J."/>
        </authorList>
    </citation>
    <scope>NUCLEOTIDE SEQUENCE</scope>
</reference>
<evidence type="ECO:0000313" key="1">
    <source>
        <dbReference type="EMBL" id="CAH2307317.1"/>
    </source>
</evidence>
<protein>
    <submittedName>
        <fullName evidence="1">Uncharacterized protein</fullName>
    </submittedName>
</protein>
<sequence>MHSTYCKDSEEHLMFCTTTCRNYSCLVINGGSVNHSNVRAFGLLDRQQNEKSFNSHRSAKTLSLRPLSLLHQRLLLLGMNYIIKSAFQSTFWQQVIDLSALAESQSIAKK</sequence>
<evidence type="ECO:0000313" key="2">
    <source>
        <dbReference type="Proteomes" id="UP001295444"/>
    </source>
</evidence>
<dbReference type="AlphaFoldDB" id="A0AAD1SPR4"/>
<dbReference type="EMBL" id="OW240918">
    <property type="protein sequence ID" value="CAH2307317.1"/>
    <property type="molecule type" value="Genomic_DNA"/>
</dbReference>
<proteinExistence type="predicted"/>
<dbReference type="Proteomes" id="UP001295444">
    <property type="component" value="Chromosome 07"/>
</dbReference>
<accession>A0AAD1SPR4</accession>